<accession>A0A6F9ECW0</accession>
<dbReference type="EMBL" id="LR792683">
    <property type="protein sequence ID" value="CAB3395072.1"/>
    <property type="molecule type" value="Genomic_DNA"/>
</dbReference>
<dbReference type="RefSeq" id="WP_170086185.1">
    <property type="nucleotide sequence ID" value="NZ_CP047971.1"/>
</dbReference>
<evidence type="ECO:0000259" key="1">
    <source>
        <dbReference type="Pfam" id="PF00462"/>
    </source>
</evidence>
<dbReference type="Gene3D" id="3.40.30.10">
    <property type="entry name" value="Glutaredoxin"/>
    <property type="match status" value="1"/>
</dbReference>
<evidence type="ECO:0000313" key="3">
    <source>
        <dbReference type="Proteomes" id="UP000502196"/>
    </source>
</evidence>
<dbReference type="AlphaFoldDB" id="A0A6F9ECW0"/>
<dbReference type="InterPro" id="IPR036249">
    <property type="entry name" value="Thioredoxin-like_sf"/>
</dbReference>
<dbReference type="Proteomes" id="UP000502196">
    <property type="component" value="Chromosome"/>
</dbReference>
<dbReference type="PROSITE" id="PS51354">
    <property type="entry name" value="GLUTAREDOXIN_2"/>
    <property type="match status" value="1"/>
</dbReference>
<organism evidence="2 3">
    <name type="scientific">Kyrpidia spormannii</name>
    <dbReference type="NCBI Taxonomy" id="2055160"/>
    <lineage>
        <taxon>Bacteria</taxon>
        <taxon>Bacillati</taxon>
        <taxon>Bacillota</taxon>
        <taxon>Bacilli</taxon>
        <taxon>Bacillales</taxon>
        <taxon>Alicyclobacillaceae</taxon>
        <taxon>Kyrpidia</taxon>
    </lineage>
</organism>
<dbReference type="InterPro" id="IPR002109">
    <property type="entry name" value="Glutaredoxin"/>
</dbReference>
<feature type="domain" description="Glutaredoxin" evidence="1">
    <location>
        <begin position="3"/>
        <end position="61"/>
    </location>
</feature>
<protein>
    <submittedName>
        <fullName evidence="2">Glutaredoxin</fullName>
    </submittedName>
</protein>
<gene>
    <name evidence="2" type="ORF">COOX1_2727</name>
</gene>
<dbReference type="Pfam" id="PF00462">
    <property type="entry name" value="Glutaredoxin"/>
    <property type="match status" value="1"/>
</dbReference>
<proteinExistence type="predicted"/>
<sequence length="79" mass="8881">MLELYGAKGCPYTRELRENLLWEGKAFQEYDVEEDPEALKRVLDLTGGRTVPVLVEDGRVVQVGYQGRGCIVSLPPVEE</sequence>
<evidence type="ECO:0000313" key="2">
    <source>
        <dbReference type="EMBL" id="CAB3395072.1"/>
    </source>
</evidence>
<dbReference type="SUPFAM" id="SSF52833">
    <property type="entry name" value="Thioredoxin-like"/>
    <property type="match status" value="1"/>
</dbReference>
<reference evidence="2 3" key="1">
    <citation type="submission" date="2020-04" db="EMBL/GenBank/DDBJ databases">
        <authorList>
            <person name="Hogendoorn C."/>
        </authorList>
    </citation>
    <scope>NUCLEOTIDE SEQUENCE [LARGE SCALE GENOMIC DNA]</scope>
    <source>
        <strain evidence="2">COOX1</strain>
    </source>
</reference>
<name>A0A6F9ECW0_9BACL</name>
<dbReference type="NCBIfam" id="NF041212">
    <property type="entry name" value="Uxx_star"/>
    <property type="match status" value="1"/>
</dbReference>
<dbReference type="CDD" id="cd02976">
    <property type="entry name" value="NrdH"/>
    <property type="match status" value="1"/>
</dbReference>